<keyword evidence="7" id="KW-1185">Reference proteome</keyword>
<evidence type="ECO:0000256" key="1">
    <source>
        <dbReference type="ARBA" id="ARBA00008693"/>
    </source>
</evidence>
<proteinExistence type="inferred from homology"/>
<keyword evidence="4" id="KW-1015">Disulfide bond</keyword>
<evidence type="ECO:0000256" key="5">
    <source>
        <dbReference type="SAM" id="SignalP"/>
    </source>
</evidence>
<name>A0A8S3PZV8_MYTED</name>
<feature type="signal peptide" evidence="5">
    <location>
        <begin position="1"/>
        <end position="15"/>
    </location>
</feature>
<organism evidence="6 7">
    <name type="scientific">Mytilus edulis</name>
    <name type="common">Blue mussel</name>
    <dbReference type="NCBI Taxonomy" id="6550"/>
    <lineage>
        <taxon>Eukaryota</taxon>
        <taxon>Metazoa</taxon>
        <taxon>Spiralia</taxon>
        <taxon>Lophotrochozoa</taxon>
        <taxon>Mollusca</taxon>
        <taxon>Bivalvia</taxon>
        <taxon>Autobranchia</taxon>
        <taxon>Pteriomorphia</taxon>
        <taxon>Mytilida</taxon>
        <taxon>Mytiloidea</taxon>
        <taxon>Mytilidae</taxon>
        <taxon>Mytilinae</taxon>
        <taxon>Mytilus</taxon>
    </lineage>
</organism>
<gene>
    <name evidence="6" type="ORF">MEDL_4961</name>
</gene>
<comment type="similarity">
    <text evidence="1">Belongs to the stanniocalcin family.</text>
</comment>
<evidence type="ECO:0000313" key="6">
    <source>
        <dbReference type="EMBL" id="CAG2189606.1"/>
    </source>
</evidence>
<dbReference type="PANTHER" id="PTHR11245:SF6">
    <property type="entry name" value="DUF19 DOMAIN-CONTAINING PROTEIN"/>
    <property type="match status" value="1"/>
</dbReference>
<dbReference type="InterPro" id="IPR004978">
    <property type="entry name" value="Stanniocalcin"/>
</dbReference>
<dbReference type="GO" id="GO:0005179">
    <property type="term" value="F:hormone activity"/>
    <property type="evidence" value="ECO:0007669"/>
    <property type="project" value="UniProtKB-KW"/>
</dbReference>
<comment type="subunit">
    <text evidence="2">Homodimer; disulfide-linked.</text>
</comment>
<reference evidence="6" key="1">
    <citation type="submission" date="2021-03" db="EMBL/GenBank/DDBJ databases">
        <authorList>
            <person name="Bekaert M."/>
        </authorList>
    </citation>
    <scope>NUCLEOTIDE SEQUENCE</scope>
</reference>
<keyword evidence="3" id="KW-0372">Hormone</keyword>
<evidence type="ECO:0000256" key="3">
    <source>
        <dbReference type="ARBA" id="ARBA00022702"/>
    </source>
</evidence>
<evidence type="ECO:0008006" key="8">
    <source>
        <dbReference type="Google" id="ProtNLM"/>
    </source>
</evidence>
<dbReference type="PANTHER" id="PTHR11245">
    <property type="entry name" value="STANNIOCALCIN"/>
    <property type="match status" value="1"/>
</dbReference>
<evidence type="ECO:0000256" key="4">
    <source>
        <dbReference type="ARBA" id="ARBA00023157"/>
    </source>
</evidence>
<feature type="chain" id="PRO_5035945349" description="Stanniocalcin-like protein" evidence="5">
    <location>
        <begin position="16"/>
        <end position="187"/>
    </location>
</feature>
<evidence type="ECO:0000313" key="7">
    <source>
        <dbReference type="Proteomes" id="UP000683360"/>
    </source>
</evidence>
<evidence type="ECO:0000256" key="2">
    <source>
        <dbReference type="ARBA" id="ARBA00011748"/>
    </source>
</evidence>
<dbReference type="Pfam" id="PF03298">
    <property type="entry name" value="Stanniocalcin"/>
    <property type="match status" value="1"/>
</dbReference>
<protein>
    <recommendedName>
        <fullName evidence="8">Stanniocalcin-like protein</fullName>
    </recommendedName>
</protein>
<dbReference type="Proteomes" id="UP000683360">
    <property type="component" value="Unassembled WGS sequence"/>
</dbReference>
<accession>A0A8S3PZV8</accession>
<comment type="caution">
    <text evidence="6">The sequence shown here is derived from an EMBL/GenBank/DDBJ whole genome shotgun (WGS) entry which is preliminary data.</text>
</comment>
<dbReference type="AlphaFoldDB" id="A0A8S3PZV8"/>
<keyword evidence="5" id="KW-0732">Signal</keyword>
<dbReference type="GO" id="GO:0005615">
    <property type="term" value="C:extracellular space"/>
    <property type="evidence" value="ECO:0007669"/>
    <property type="project" value="TreeGrafter"/>
</dbReference>
<dbReference type="OrthoDB" id="9970481at2759"/>
<sequence>MKTVVYLFLVGVCNGFLFNLNTHGGSKTITAKTDVRSECTDWAHNGTCDFYDCFEQRFPCGSSGYALGYGGKYCRKFQQPQFRSLFNAAGQVFLDKMSKCEMDAVLPFYEQQSITCSTEYDMVFKHQEDCYIQSGYCDVVLDNFDGFLKTFDKADFLNFKLINQVLNAAKRCHVDISQAIISKYLGR</sequence>
<dbReference type="GO" id="GO:0006874">
    <property type="term" value="P:intracellular calcium ion homeostasis"/>
    <property type="evidence" value="ECO:0007669"/>
    <property type="project" value="TreeGrafter"/>
</dbReference>
<dbReference type="EMBL" id="CAJPWZ010000297">
    <property type="protein sequence ID" value="CAG2189606.1"/>
    <property type="molecule type" value="Genomic_DNA"/>
</dbReference>